<dbReference type="PANTHER" id="PTHR45618">
    <property type="entry name" value="MITOCHONDRIAL DICARBOXYLATE CARRIER-RELATED"/>
    <property type="match status" value="1"/>
</dbReference>
<dbReference type="GO" id="GO:0005743">
    <property type="term" value="C:mitochondrial inner membrane"/>
    <property type="evidence" value="ECO:0007669"/>
    <property type="project" value="UniProtKB-SubCell"/>
</dbReference>
<evidence type="ECO:0000256" key="11">
    <source>
        <dbReference type="RuleBase" id="RU000488"/>
    </source>
</evidence>
<keyword evidence="7" id="KW-1133">Transmembrane helix</keyword>
<keyword evidence="9 10" id="KW-0472">Membrane</keyword>
<dbReference type="EMBL" id="AMGY01000003">
    <property type="protein sequence ID" value="EXJ87204.1"/>
    <property type="molecule type" value="Genomic_DNA"/>
</dbReference>
<evidence type="ECO:0000256" key="7">
    <source>
        <dbReference type="ARBA" id="ARBA00022989"/>
    </source>
</evidence>
<evidence type="ECO:0000256" key="8">
    <source>
        <dbReference type="ARBA" id="ARBA00023128"/>
    </source>
</evidence>
<comment type="subcellular location">
    <subcellularLocation>
        <location evidence="1">Mitochondrion inner membrane</location>
        <topology evidence="1">Multi-pass membrane protein</topology>
    </subcellularLocation>
</comment>
<dbReference type="Proteomes" id="UP000019478">
    <property type="component" value="Unassembled WGS sequence"/>
</dbReference>
<dbReference type="SUPFAM" id="SSF103506">
    <property type="entry name" value="Mitochondrial carrier"/>
    <property type="match status" value="1"/>
</dbReference>
<dbReference type="InterPro" id="IPR023395">
    <property type="entry name" value="MCP_dom_sf"/>
</dbReference>
<dbReference type="InterPro" id="IPR050391">
    <property type="entry name" value="Mito_Metabolite_Transporter"/>
</dbReference>
<keyword evidence="5" id="KW-0677">Repeat</keyword>
<keyword evidence="3 11" id="KW-0813">Transport</keyword>
<evidence type="ECO:0000256" key="1">
    <source>
        <dbReference type="ARBA" id="ARBA00004448"/>
    </source>
</evidence>
<protein>
    <recommendedName>
        <fullName evidence="14">Mitochondrial thiamine pyrophosphate carrier 1</fullName>
    </recommendedName>
</protein>
<dbReference type="AlphaFoldDB" id="W9YY25"/>
<dbReference type="Gene3D" id="1.50.40.10">
    <property type="entry name" value="Mitochondrial carrier domain"/>
    <property type="match status" value="1"/>
</dbReference>
<feature type="repeat" description="Solcar" evidence="10">
    <location>
        <begin position="124"/>
        <end position="215"/>
    </location>
</feature>
<organism evidence="12 13">
    <name type="scientific">Capronia epimyces CBS 606.96</name>
    <dbReference type="NCBI Taxonomy" id="1182542"/>
    <lineage>
        <taxon>Eukaryota</taxon>
        <taxon>Fungi</taxon>
        <taxon>Dikarya</taxon>
        <taxon>Ascomycota</taxon>
        <taxon>Pezizomycotina</taxon>
        <taxon>Eurotiomycetes</taxon>
        <taxon>Chaetothyriomycetidae</taxon>
        <taxon>Chaetothyriales</taxon>
        <taxon>Herpotrichiellaceae</taxon>
        <taxon>Capronia</taxon>
    </lineage>
</organism>
<evidence type="ECO:0000256" key="10">
    <source>
        <dbReference type="PROSITE-ProRule" id="PRU00282"/>
    </source>
</evidence>
<dbReference type="FunFam" id="1.50.40.10:FF:000009">
    <property type="entry name" value="Mitochondrial 2-oxoglutarate/malate carrier protein"/>
    <property type="match status" value="1"/>
</dbReference>
<evidence type="ECO:0000256" key="9">
    <source>
        <dbReference type="ARBA" id="ARBA00023136"/>
    </source>
</evidence>
<comment type="caution">
    <text evidence="12">The sequence shown here is derived from an EMBL/GenBank/DDBJ whole genome shotgun (WGS) entry which is preliminary data.</text>
</comment>
<evidence type="ECO:0000313" key="12">
    <source>
        <dbReference type="EMBL" id="EXJ87204.1"/>
    </source>
</evidence>
<name>W9YY25_9EURO</name>
<keyword evidence="13" id="KW-1185">Reference proteome</keyword>
<keyword evidence="6" id="KW-0999">Mitochondrion inner membrane</keyword>
<proteinExistence type="inferred from homology"/>
<comment type="similarity">
    <text evidence="2 11">Belongs to the mitochondrial carrier (TC 2.A.29) family.</text>
</comment>
<dbReference type="InterPro" id="IPR018108">
    <property type="entry name" value="MCP_transmembrane"/>
</dbReference>
<feature type="repeat" description="Solcar" evidence="10">
    <location>
        <begin position="223"/>
        <end position="322"/>
    </location>
</feature>
<dbReference type="GeneID" id="19168283"/>
<evidence type="ECO:0000256" key="6">
    <source>
        <dbReference type="ARBA" id="ARBA00022792"/>
    </source>
</evidence>
<evidence type="ECO:0008006" key="14">
    <source>
        <dbReference type="Google" id="ProtNLM"/>
    </source>
</evidence>
<evidence type="ECO:0000256" key="3">
    <source>
        <dbReference type="ARBA" id="ARBA00022448"/>
    </source>
</evidence>
<dbReference type="eggNOG" id="KOG0759">
    <property type="taxonomic scope" value="Eukaryota"/>
</dbReference>
<evidence type="ECO:0000256" key="5">
    <source>
        <dbReference type="ARBA" id="ARBA00022737"/>
    </source>
</evidence>
<dbReference type="RefSeq" id="XP_007732483.1">
    <property type="nucleotide sequence ID" value="XM_007734293.1"/>
</dbReference>
<accession>W9YY25</accession>
<dbReference type="PROSITE" id="PS50920">
    <property type="entry name" value="SOLCAR"/>
    <property type="match status" value="3"/>
</dbReference>
<dbReference type="HOGENOM" id="CLU_015166_14_1_1"/>
<gene>
    <name evidence="12" type="ORF">A1O3_04163</name>
</gene>
<reference evidence="12 13" key="1">
    <citation type="submission" date="2013-03" db="EMBL/GenBank/DDBJ databases">
        <title>The Genome Sequence of Capronia epimyces CBS 606.96.</title>
        <authorList>
            <consortium name="The Broad Institute Genomics Platform"/>
            <person name="Cuomo C."/>
            <person name="de Hoog S."/>
            <person name="Gorbushina A."/>
            <person name="Walker B."/>
            <person name="Young S.K."/>
            <person name="Zeng Q."/>
            <person name="Gargeya S."/>
            <person name="Fitzgerald M."/>
            <person name="Haas B."/>
            <person name="Abouelleil A."/>
            <person name="Allen A.W."/>
            <person name="Alvarado L."/>
            <person name="Arachchi H.M."/>
            <person name="Berlin A.M."/>
            <person name="Chapman S.B."/>
            <person name="Gainer-Dewar J."/>
            <person name="Goldberg J."/>
            <person name="Griggs A."/>
            <person name="Gujja S."/>
            <person name="Hansen M."/>
            <person name="Howarth C."/>
            <person name="Imamovic A."/>
            <person name="Ireland A."/>
            <person name="Larimer J."/>
            <person name="McCowan C."/>
            <person name="Murphy C."/>
            <person name="Pearson M."/>
            <person name="Poon T.W."/>
            <person name="Priest M."/>
            <person name="Roberts A."/>
            <person name="Saif S."/>
            <person name="Shea T."/>
            <person name="Sisk P."/>
            <person name="Sykes S."/>
            <person name="Wortman J."/>
            <person name="Nusbaum C."/>
            <person name="Birren B."/>
        </authorList>
    </citation>
    <scope>NUCLEOTIDE SEQUENCE [LARGE SCALE GENOMIC DNA]</scope>
    <source>
        <strain evidence="12 13">CBS 606.96</strain>
    </source>
</reference>
<feature type="repeat" description="Solcar" evidence="10">
    <location>
        <begin position="23"/>
        <end position="112"/>
    </location>
</feature>
<dbReference type="STRING" id="1182542.W9YY25"/>
<evidence type="ECO:0000256" key="2">
    <source>
        <dbReference type="ARBA" id="ARBA00006375"/>
    </source>
</evidence>
<evidence type="ECO:0000313" key="13">
    <source>
        <dbReference type="Proteomes" id="UP000019478"/>
    </source>
</evidence>
<keyword evidence="8" id="KW-0496">Mitochondrion</keyword>
<dbReference type="OrthoDB" id="756301at2759"/>
<evidence type="ECO:0000256" key="4">
    <source>
        <dbReference type="ARBA" id="ARBA00022692"/>
    </source>
</evidence>
<sequence length="327" mass="35448">MQGLPNANANANASTEFRQNPIYKATLPFVIGCLSGSVATICLQPIDMVKVRLQLIGEGSKTGPSPNPFRVARDIVAQGKASELYSGLSAALLRQLVYGTSRLGLFFSFEDALKRRATRAGTNVTFRERAAAGLAAGGLGALIGTPTEVALIRMQSDGMRPPDQRANYRSAFDAINRIVRNEGLLALWSGANATVVRAMCTNFGQLAFFSEAKGQLQKVPAISDQTRTLAAAAVGGFFAAFFSMPLDFVKTRLQRQSGPAQSQSRGQSPGQSLHYRGMWHCFTSTLKTEGLLRFYRGFGTYFLRMAPHTVISLVIADNLSRLLKKDQ</sequence>
<keyword evidence="4 10" id="KW-0812">Transmembrane</keyword>
<dbReference type="Pfam" id="PF00153">
    <property type="entry name" value="Mito_carr"/>
    <property type="match status" value="3"/>
</dbReference>